<evidence type="ECO:0000256" key="1">
    <source>
        <dbReference type="SAM" id="MobiDB-lite"/>
    </source>
</evidence>
<protein>
    <submittedName>
        <fullName evidence="3">Uncharacterized protein</fullName>
    </submittedName>
</protein>
<name>A0A8T0RDU8_PANVG</name>
<feature type="compositionally biased region" description="Low complexity" evidence="1">
    <location>
        <begin position="159"/>
        <end position="173"/>
    </location>
</feature>
<evidence type="ECO:0000256" key="2">
    <source>
        <dbReference type="SAM" id="SignalP"/>
    </source>
</evidence>
<keyword evidence="4" id="KW-1185">Reference proteome</keyword>
<dbReference type="EMBL" id="CM029047">
    <property type="protein sequence ID" value="KAG2583230.1"/>
    <property type="molecule type" value="Genomic_DNA"/>
</dbReference>
<feature type="signal peptide" evidence="2">
    <location>
        <begin position="1"/>
        <end position="23"/>
    </location>
</feature>
<reference evidence="3" key="1">
    <citation type="submission" date="2020-05" db="EMBL/GenBank/DDBJ databases">
        <title>WGS assembly of Panicum virgatum.</title>
        <authorList>
            <person name="Lovell J.T."/>
            <person name="Jenkins J."/>
            <person name="Shu S."/>
            <person name="Juenger T.E."/>
            <person name="Schmutz J."/>
        </authorList>
    </citation>
    <scope>NUCLEOTIDE SEQUENCE</scope>
    <source>
        <strain evidence="3">AP13</strain>
    </source>
</reference>
<comment type="caution">
    <text evidence="3">The sequence shown here is derived from an EMBL/GenBank/DDBJ whole genome shotgun (WGS) entry which is preliminary data.</text>
</comment>
<evidence type="ECO:0000313" key="4">
    <source>
        <dbReference type="Proteomes" id="UP000823388"/>
    </source>
</evidence>
<accession>A0A8T0RDU8</accession>
<dbReference type="AlphaFoldDB" id="A0A8T0RDU8"/>
<feature type="region of interest" description="Disordered" evidence="1">
    <location>
        <begin position="141"/>
        <end position="213"/>
    </location>
</feature>
<gene>
    <name evidence="3" type="ORF">PVAP13_6KG154618</name>
</gene>
<feature type="region of interest" description="Disordered" evidence="1">
    <location>
        <begin position="69"/>
        <end position="128"/>
    </location>
</feature>
<organism evidence="3 4">
    <name type="scientific">Panicum virgatum</name>
    <name type="common">Blackwell switchgrass</name>
    <dbReference type="NCBI Taxonomy" id="38727"/>
    <lineage>
        <taxon>Eukaryota</taxon>
        <taxon>Viridiplantae</taxon>
        <taxon>Streptophyta</taxon>
        <taxon>Embryophyta</taxon>
        <taxon>Tracheophyta</taxon>
        <taxon>Spermatophyta</taxon>
        <taxon>Magnoliopsida</taxon>
        <taxon>Liliopsida</taxon>
        <taxon>Poales</taxon>
        <taxon>Poaceae</taxon>
        <taxon>PACMAD clade</taxon>
        <taxon>Panicoideae</taxon>
        <taxon>Panicodae</taxon>
        <taxon>Paniceae</taxon>
        <taxon>Panicinae</taxon>
        <taxon>Panicum</taxon>
        <taxon>Panicum sect. Hiantes</taxon>
    </lineage>
</organism>
<keyword evidence="2" id="KW-0732">Signal</keyword>
<dbReference type="Proteomes" id="UP000823388">
    <property type="component" value="Chromosome 6K"/>
</dbReference>
<feature type="chain" id="PRO_5035882094" evidence="2">
    <location>
        <begin position="24"/>
        <end position="213"/>
    </location>
</feature>
<proteinExistence type="predicted"/>
<evidence type="ECO:0000313" key="3">
    <source>
        <dbReference type="EMBL" id="KAG2583230.1"/>
    </source>
</evidence>
<sequence>MASLVVPVSAILAINQLASSAAGYNLDATVVVLWFRYTLRASLGAQNPGGFPAFSRGWIATRKLAPGRINSPFGSPRHGGVKPYPRVSPGASAPHLEGPGGASPSRVASRREVPLRRSSSASRRRRRPALLRRSSILVVCPPRRATSRQAATNRRRPLLRPTLSPLLGPSPTSAVPRSRLTSPDPSQLERDKPATLPLPSAAGRTAPPGPRRS</sequence>